<dbReference type="Proteomes" id="UP000708208">
    <property type="component" value="Unassembled WGS sequence"/>
</dbReference>
<dbReference type="EMBL" id="CAJVCH010093720">
    <property type="protein sequence ID" value="CAG7722924.1"/>
    <property type="molecule type" value="Genomic_DNA"/>
</dbReference>
<comment type="caution">
    <text evidence="2">The sequence shown here is derived from an EMBL/GenBank/DDBJ whole genome shotgun (WGS) entry which is preliminary data.</text>
</comment>
<evidence type="ECO:0000313" key="2">
    <source>
        <dbReference type="EMBL" id="CAG7722924.1"/>
    </source>
</evidence>
<evidence type="ECO:0000313" key="3">
    <source>
        <dbReference type="Proteomes" id="UP000708208"/>
    </source>
</evidence>
<name>A0A8J2JNB2_9HEXA</name>
<gene>
    <name evidence="2" type="ORF">AFUS01_LOCUS12034</name>
</gene>
<feature type="non-terminal residue" evidence="2">
    <location>
        <position position="24"/>
    </location>
</feature>
<reference evidence="2" key="1">
    <citation type="submission" date="2021-06" db="EMBL/GenBank/DDBJ databases">
        <authorList>
            <person name="Hodson N. C."/>
            <person name="Mongue J. A."/>
            <person name="Jaron S. K."/>
        </authorList>
    </citation>
    <scope>NUCLEOTIDE SEQUENCE</scope>
</reference>
<evidence type="ECO:0000256" key="1">
    <source>
        <dbReference type="SAM" id="MobiDB-lite"/>
    </source>
</evidence>
<feature type="compositionally biased region" description="Polar residues" evidence="1">
    <location>
        <begin position="15"/>
        <end position="24"/>
    </location>
</feature>
<dbReference type="AlphaFoldDB" id="A0A8J2JNB2"/>
<proteinExistence type="predicted"/>
<sequence>MLTHRIKKPSHDITKSFQEFRQLQ</sequence>
<protein>
    <submittedName>
        <fullName evidence="2">Uncharacterized protein</fullName>
    </submittedName>
</protein>
<accession>A0A8J2JNB2</accession>
<feature type="region of interest" description="Disordered" evidence="1">
    <location>
        <begin position="1"/>
        <end position="24"/>
    </location>
</feature>
<organism evidence="2 3">
    <name type="scientific">Allacma fusca</name>
    <dbReference type="NCBI Taxonomy" id="39272"/>
    <lineage>
        <taxon>Eukaryota</taxon>
        <taxon>Metazoa</taxon>
        <taxon>Ecdysozoa</taxon>
        <taxon>Arthropoda</taxon>
        <taxon>Hexapoda</taxon>
        <taxon>Collembola</taxon>
        <taxon>Symphypleona</taxon>
        <taxon>Sminthuridae</taxon>
        <taxon>Allacma</taxon>
    </lineage>
</organism>
<keyword evidence="3" id="KW-1185">Reference proteome</keyword>